<dbReference type="InterPro" id="IPR025405">
    <property type="entry name" value="DUF4131"/>
</dbReference>
<evidence type="ECO:0000259" key="7">
    <source>
        <dbReference type="Pfam" id="PF00753"/>
    </source>
</evidence>
<dbReference type="Pfam" id="PF13567">
    <property type="entry name" value="DUF4131"/>
    <property type="match status" value="1"/>
</dbReference>
<evidence type="ECO:0000259" key="8">
    <source>
        <dbReference type="Pfam" id="PF03772"/>
    </source>
</evidence>
<evidence type="ECO:0000256" key="5">
    <source>
        <dbReference type="ARBA" id="ARBA00023136"/>
    </source>
</evidence>
<keyword evidence="2" id="KW-1003">Cell membrane</keyword>
<keyword evidence="11" id="KW-1185">Reference proteome</keyword>
<sequence>MLPGATLGFLLGVWLFQQQAQLWSLFVWLGWCALLVALRLARCVPRYPTLWRKLWLLVLITALGFAWAQARAWWRLQSALPAACQQKVIAVQGVIVSVPEQDARGQHVDMAIEQRFNAVCGLPDRVRLHLYTQAYRGDVAKSSHPLPRLKAGERWQFSVKLKRPHGTRNPHGFDYAAWCLANDIGASGSIVTKAPMRRLQSLAWQPAAWIARWRALVGDRITQILGHTPSSAVMRALVIGDDSQISRADWQLFVDSGINHLVSISGLHITMLASLGYLFIGWLWRLWPRWALYVPSTLAASTGGALVAIVYAALAGFSIPTQRTLYMLLTVFVMLSLKQRIPFSWLLSIAMWVVLLLDPWAVLAPGFWLSFGAVAVLAFSMSGRLRVAPWWQSAMQAQWVMTLAFVPVLIMLFNQLALVSPLANALAIPLVSIGVVPLAIAGAVFSIDFLLIWAASLWEACAAGLQWLHQWPWAVRYFATPPVWAWLIAMLGTLVWLMPCGWPLRWAGLLLWLPLFHVSEPILQPGQMRVTVIDVGQGLSVLLQTARHAMLYDAGPIYNEQSDAGQRIVLPYLRHLGLHQLQLAVISHDDNDHVGGMASVLAGIQAQQIMSSLTAEAQFFKQLQQNPQMAKLPRLAGRAGQTWVWDQVHFRVLHPSHAMTSVAKDNDKSCVIKISSAHGSLLLTGDIEQYAEQMLLESSSDQLQADVMVMPHHGSKTSSNMAFIRQVHPKVAIATAGYLNRFGHPKPEVVARYQALGSQTLRSDQDGAIVLDFLRGAQPHVTRWRQAEPHYWEAPNHPLPSQM</sequence>
<dbReference type="NCBIfam" id="TIGR00360">
    <property type="entry name" value="ComEC_N-term"/>
    <property type="match status" value="1"/>
</dbReference>
<dbReference type="InterPro" id="IPR004797">
    <property type="entry name" value="Competence_ComEC/Rec2"/>
</dbReference>
<keyword evidence="3 6" id="KW-0812">Transmembrane</keyword>
<keyword evidence="5 6" id="KW-0472">Membrane</keyword>
<feature type="transmembrane region" description="Helical" evidence="6">
    <location>
        <begin position="425"/>
        <end position="445"/>
    </location>
</feature>
<gene>
    <name evidence="10" type="ORF">FIU01_03455</name>
</gene>
<dbReference type="OrthoDB" id="9761531at2"/>
<feature type="domain" description="DUF4131" evidence="9">
    <location>
        <begin position="26"/>
        <end position="190"/>
    </location>
</feature>
<feature type="transmembrane region" description="Helical" evidence="6">
    <location>
        <begin position="367"/>
        <end position="387"/>
    </location>
</feature>
<evidence type="ECO:0000313" key="10">
    <source>
        <dbReference type="EMBL" id="QDC43667.1"/>
    </source>
</evidence>
<dbReference type="Pfam" id="PF00753">
    <property type="entry name" value="Lactamase_B"/>
    <property type="match status" value="1"/>
</dbReference>
<dbReference type="RefSeq" id="WP_140002986.1">
    <property type="nucleotide sequence ID" value="NZ_CP040946.1"/>
</dbReference>
<comment type="subcellular location">
    <subcellularLocation>
        <location evidence="1">Cell membrane</location>
        <topology evidence="1">Multi-pass membrane protein</topology>
    </subcellularLocation>
</comment>
<dbReference type="InterPro" id="IPR035681">
    <property type="entry name" value="ComA-like_MBL"/>
</dbReference>
<feature type="transmembrane region" description="Helical" evidence="6">
    <location>
        <begin position="399"/>
        <end position="419"/>
    </location>
</feature>
<dbReference type="InterPro" id="IPR001279">
    <property type="entry name" value="Metallo-B-lactamas"/>
</dbReference>
<accession>A0A5B8CQZ6</accession>
<keyword evidence="4 6" id="KW-1133">Transmembrane helix</keyword>
<dbReference type="EMBL" id="CP040946">
    <property type="protein sequence ID" value="QDC43667.1"/>
    <property type="molecule type" value="Genomic_DNA"/>
</dbReference>
<feature type="domain" description="ComEC/Rec2-related protein" evidence="8">
    <location>
        <begin position="237"/>
        <end position="498"/>
    </location>
</feature>
<feature type="transmembrane region" description="Helical" evidence="6">
    <location>
        <begin position="483"/>
        <end position="504"/>
    </location>
</feature>
<dbReference type="AlphaFoldDB" id="A0A5B8CQZ6"/>
<evidence type="ECO:0000256" key="4">
    <source>
        <dbReference type="ARBA" id="ARBA00022989"/>
    </source>
</evidence>
<name>A0A5B8CQZ6_9PROT</name>
<evidence type="ECO:0000256" key="2">
    <source>
        <dbReference type="ARBA" id="ARBA00022475"/>
    </source>
</evidence>
<feature type="transmembrane region" description="Helical" evidence="6">
    <location>
        <begin position="20"/>
        <end position="42"/>
    </location>
</feature>
<evidence type="ECO:0000256" key="1">
    <source>
        <dbReference type="ARBA" id="ARBA00004651"/>
    </source>
</evidence>
<feature type="transmembrane region" description="Helical" evidence="6">
    <location>
        <begin position="261"/>
        <end position="284"/>
    </location>
</feature>
<proteinExistence type="predicted"/>
<feature type="domain" description="Metallo-beta-lactamase" evidence="7">
    <location>
        <begin position="534"/>
        <end position="733"/>
    </location>
</feature>
<dbReference type="InterPro" id="IPR036866">
    <property type="entry name" value="RibonucZ/Hydroxyglut_hydro"/>
</dbReference>
<dbReference type="Pfam" id="PF03772">
    <property type="entry name" value="Competence"/>
    <property type="match status" value="1"/>
</dbReference>
<organism evidence="10 11">
    <name type="scientific">Methylophilus medardicus</name>
    <dbReference type="NCBI Taxonomy" id="2588534"/>
    <lineage>
        <taxon>Bacteria</taxon>
        <taxon>Pseudomonadati</taxon>
        <taxon>Pseudomonadota</taxon>
        <taxon>Betaproteobacteria</taxon>
        <taxon>Nitrosomonadales</taxon>
        <taxon>Methylophilaceae</taxon>
        <taxon>Methylophilus</taxon>
    </lineage>
</organism>
<evidence type="ECO:0000256" key="6">
    <source>
        <dbReference type="SAM" id="Phobius"/>
    </source>
</evidence>
<protein>
    <submittedName>
        <fullName evidence="10">DNA internalization-related competence protein ComEC/Rec2</fullName>
    </submittedName>
</protein>
<dbReference type="PANTHER" id="PTHR30619">
    <property type="entry name" value="DNA INTERNALIZATION/COMPETENCE PROTEIN COMEC/REC2"/>
    <property type="match status" value="1"/>
</dbReference>
<dbReference type="NCBIfam" id="TIGR00361">
    <property type="entry name" value="ComEC_Rec2"/>
    <property type="match status" value="1"/>
</dbReference>
<feature type="transmembrane region" description="Helical" evidence="6">
    <location>
        <begin position="344"/>
        <end position="361"/>
    </location>
</feature>
<feature type="transmembrane region" description="Helical" evidence="6">
    <location>
        <begin position="291"/>
        <end position="314"/>
    </location>
</feature>
<reference evidence="11" key="1">
    <citation type="journal article" date="2019" name="ISME J.">
        <title>Evolution in action: habitat transition from sediment to the pelagial leads to genome streamlining in Methylophilaceae.</title>
        <authorList>
            <person name="Salcher M."/>
            <person name="Schaefle D."/>
            <person name="Kaspar M."/>
            <person name="Neuenschwander S.M."/>
            <person name="Ghai R."/>
        </authorList>
    </citation>
    <scope>NUCLEOTIDE SEQUENCE [LARGE SCALE GENOMIC DNA]</scope>
    <source>
        <strain evidence="11">MMS-M-51</strain>
    </source>
</reference>
<evidence type="ECO:0000259" key="9">
    <source>
        <dbReference type="Pfam" id="PF13567"/>
    </source>
</evidence>
<evidence type="ECO:0000256" key="3">
    <source>
        <dbReference type="ARBA" id="ARBA00022692"/>
    </source>
</evidence>
<dbReference type="Gene3D" id="3.60.15.10">
    <property type="entry name" value="Ribonuclease Z/Hydroxyacylglutathione hydrolase-like"/>
    <property type="match status" value="1"/>
</dbReference>
<dbReference type="InterPro" id="IPR004477">
    <property type="entry name" value="ComEC_N"/>
</dbReference>
<dbReference type="PANTHER" id="PTHR30619:SF1">
    <property type="entry name" value="RECOMBINATION PROTEIN 2"/>
    <property type="match status" value="1"/>
</dbReference>
<dbReference type="InterPro" id="IPR052159">
    <property type="entry name" value="Competence_DNA_uptake"/>
</dbReference>
<dbReference type="SUPFAM" id="SSF56281">
    <property type="entry name" value="Metallo-hydrolase/oxidoreductase"/>
    <property type="match status" value="1"/>
</dbReference>
<evidence type="ECO:0000313" key="11">
    <source>
        <dbReference type="Proteomes" id="UP000311008"/>
    </source>
</evidence>
<dbReference type="GO" id="GO:0005886">
    <property type="term" value="C:plasma membrane"/>
    <property type="evidence" value="ECO:0007669"/>
    <property type="project" value="UniProtKB-SubCell"/>
</dbReference>
<dbReference type="Proteomes" id="UP000311008">
    <property type="component" value="Chromosome"/>
</dbReference>
<dbReference type="GO" id="GO:0030420">
    <property type="term" value="P:establishment of competence for transformation"/>
    <property type="evidence" value="ECO:0007669"/>
    <property type="project" value="InterPro"/>
</dbReference>
<dbReference type="KEGG" id="mmec:FIU01_03455"/>
<dbReference type="CDD" id="cd07731">
    <property type="entry name" value="ComA-like_MBL-fold"/>
    <property type="match status" value="1"/>
</dbReference>